<proteinExistence type="predicted"/>
<evidence type="ECO:0008006" key="3">
    <source>
        <dbReference type="Google" id="ProtNLM"/>
    </source>
</evidence>
<keyword evidence="2" id="KW-1185">Reference proteome</keyword>
<dbReference type="EMBL" id="BLYJ01000010">
    <property type="protein sequence ID" value="GFO87945.1"/>
    <property type="molecule type" value="Genomic_DNA"/>
</dbReference>
<accession>A0ABQ1DZ23</accession>
<reference evidence="1 2" key="1">
    <citation type="submission" date="2020-06" db="EMBL/GenBank/DDBJ databases">
        <title>Characterization of fructooligosaccharide metabolism and fructooligosaccharide-degrading enzymes in human commensal butyrate producers.</title>
        <authorList>
            <person name="Tanno H."/>
            <person name="Fujii T."/>
            <person name="Hirano K."/>
            <person name="Maeno S."/>
            <person name="Tonozuka T."/>
            <person name="Sakamoto M."/>
            <person name="Ohkuma M."/>
            <person name="Tochio T."/>
            <person name="Endo A."/>
        </authorList>
    </citation>
    <scope>NUCLEOTIDE SEQUENCE [LARGE SCALE GENOMIC DNA]</scope>
    <source>
        <strain evidence="1 2">JCM 31056</strain>
    </source>
</reference>
<comment type="caution">
    <text evidence="1">The sequence shown here is derived from an EMBL/GenBank/DDBJ whole genome shotgun (WGS) entry which is preliminary data.</text>
</comment>
<evidence type="ECO:0000313" key="2">
    <source>
        <dbReference type="Proteomes" id="UP000620147"/>
    </source>
</evidence>
<dbReference type="RefSeq" id="WP_188886323.1">
    <property type="nucleotide sequence ID" value="NZ_BLYJ01000010.1"/>
</dbReference>
<gene>
    <name evidence="1" type="ORF">BUFA31_11090</name>
</gene>
<evidence type="ECO:0000313" key="1">
    <source>
        <dbReference type="EMBL" id="GFO87945.1"/>
    </source>
</evidence>
<dbReference type="Proteomes" id="UP000620147">
    <property type="component" value="Unassembled WGS sequence"/>
</dbReference>
<protein>
    <recommendedName>
        <fullName evidence="3">Resolvase/invertase-type recombinase catalytic domain-containing protein</fullName>
    </recommendedName>
</protein>
<organism evidence="1 2">
    <name type="scientific">Butyricicoccus faecihominis</name>
    <dbReference type="NCBI Taxonomy" id="1712515"/>
    <lineage>
        <taxon>Bacteria</taxon>
        <taxon>Bacillati</taxon>
        <taxon>Bacillota</taxon>
        <taxon>Clostridia</taxon>
        <taxon>Eubacteriales</taxon>
        <taxon>Butyricicoccaceae</taxon>
        <taxon>Butyricicoccus</taxon>
    </lineage>
</organism>
<name>A0ABQ1DZ23_9FIRM</name>
<sequence>MLQSNEKDKIEYVALYCRVENTDQFSDEAVKMSMEHRAALLKGGAAR</sequence>